<sequence length="241" mass="27367">MKIRVVVLSILIFLTSCKKLPSNFKLCDHFGPNLNECLTDAVTSAVHQMKNGLPEIDAPPLDPLQISSAAVEKGGLHIHFFDIHVYNITDSLVHHVNATITSSRIHMTMLASAEEILTTMDYNIKGSLLVFTLNGGDKAVIRFKNVTFDLELDGDVVEKNGEQRFRINTFTAKLDPALVTYDMQDIFQGQKELTDVFNRALNENWHVFFYETQPEFEEILSQFLVQYANNVFKYVPIEKPN</sequence>
<dbReference type="InParanoid" id="A0A5N4AA34"/>
<dbReference type="EMBL" id="VVIM01000002">
    <property type="protein sequence ID" value="KAB0802072.1"/>
    <property type="molecule type" value="Genomic_DNA"/>
</dbReference>
<proteinExistence type="inferred from homology"/>
<dbReference type="Proteomes" id="UP000327044">
    <property type="component" value="Unassembled WGS sequence"/>
</dbReference>
<dbReference type="Pfam" id="PF06585">
    <property type="entry name" value="JHBP"/>
    <property type="match status" value="1"/>
</dbReference>
<evidence type="ECO:0000256" key="1">
    <source>
        <dbReference type="ARBA" id="ARBA00022729"/>
    </source>
</evidence>
<dbReference type="EMBL" id="VVIM01000009">
    <property type="protein sequence ID" value="KAB0794185.1"/>
    <property type="molecule type" value="Genomic_DNA"/>
</dbReference>
<evidence type="ECO:0000256" key="4">
    <source>
        <dbReference type="SAM" id="SignalP"/>
    </source>
</evidence>
<reference evidence="5" key="2">
    <citation type="submission" date="2019-08" db="EMBL/GenBank/DDBJ databases">
        <authorList>
            <consortium name="Photinus pyralis genome working group"/>
            <person name="Fallon T.R."/>
            <person name="Sander Lower S.E."/>
            <person name="Weng J.-K."/>
        </authorList>
    </citation>
    <scope>NUCLEOTIDE SEQUENCE</scope>
    <source>
        <strain evidence="5">1611_PpyrPB1</strain>
        <tissue evidence="5">Whole body</tissue>
    </source>
</reference>
<dbReference type="GO" id="GO:0007623">
    <property type="term" value="P:circadian rhythm"/>
    <property type="evidence" value="ECO:0007669"/>
    <property type="project" value="UniProtKB-ARBA"/>
</dbReference>
<dbReference type="AlphaFoldDB" id="A0A5N4AA34"/>
<dbReference type="PANTHER" id="PTHR11008:SF18">
    <property type="entry name" value="BCDNA.GH05536-RELATED"/>
    <property type="match status" value="1"/>
</dbReference>
<comment type="caution">
    <text evidence="5">The sequence shown here is derived from an EMBL/GenBank/DDBJ whole genome shotgun (WGS) entry which is preliminary data.</text>
</comment>
<accession>A0A5N4AA34</accession>
<dbReference type="Gene3D" id="3.15.10.30">
    <property type="entry name" value="Haemolymph juvenile hormone binding protein"/>
    <property type="match status" value="1"/>
</dbReference>
<dbReference type="PANTHER" id="PTHR11008">
    <property type="entry name" value="PROTEIN TAKEOUT-LIKE PROTEIN"/>
    <property type="match status" value="1"/>
</dbReference>
<keyword evidence="1 4" id="KW-0732">Signal</keyword>
<dbReference type="PROSITE" id="PS51257">
    <property type="entry name" value="PROKAR_LIPOPROTEIN"/>
    <property type="match status" value="1"/>
</dbReference>
<feature type="signal peptide" evidence="4">
    <location>
        <begin position="1"/>
        <end position="17"/>
    </location>
</feature>
<comment type="similarity">
    <text evidence="3">Belongs to the TO family.</text>
</comment>
<reference evidence="5 7" key="1">
    <citation type="journal article" date="2018" name="Elife">
        <title>Firefly genomes illuminate parallel origins of bioluminescence in beetles.</title>
        <authorList>
            <person name="Fallon T.R."/>
            <person name="Lower S.E."/>
            <person name="Chang C.H."/>
            <person name="Bessho-Uehara M."/>
            <person name="Martin G.J."/>
            <person name="Bewick A.J."/>
            <person name="Behringer M."/>
            <person name="Debat H.J."/>
            <person name="Wong I."/>
            <person name="Day J.C."/>
            <person name="Suvorov A."/>
            <person name="Silva C.J."/>
            <person name="Stanger-Hall K.F."/>
            <person name="Hall D.W."/>
            <person name="Schmitz R.J."/>
            <person name="Nelson D.R."/>
            <person name="Lewis S.M."/>
            <person name="Shigenobu S."/>
            <person name="Bybee S.M."/>
            <person name="Larracuente A.M."/>
            <person name="Oba Y."/>
            <person name="Weng J.K."/>
        </authorList>
    </citation>
    <scope>NUCLEOTIDE SEQUENCE [LARGE SCALE GENOMIC DNA]</scope>
    <source>
        <strain evidence="5">1611_PpyrPB1</strain>
        <tissue evidence="5">Whole body</tissue>
    </source>
</reference>
<keyword evidence="2" id="KW-0090">Biological rhythms</keyword>
<dbReference type="SMART" id="SM00700">
    <property type="entry name" value="JHBP"/>
    <property type="match status" value="1"/>
</dbReference>
<gene>
    <name evidence="6" type="ORF">PPYR_04258</name>
    <name evidence="5" type="ORF">PPYR_13805</name>
</gene>
<name>A0A5N4AA34_PHOPY</name>
<organism evidence="5 7">
    <name type="scientific">Photinus pyralis</name>
    <name type="common">Common eastern firefly</name>
    <name type="synonym">Lampyris pyralis</name>
    <dbReference type="NCBI Taxonomy" id="7054"/>
    <lineage>
        <taxon>Eukaryota</taxon>
        <taxon>Metazoa</taxon>
        <taxon>Ecdysozoa</taxon>
        <taxon>Arthropoda</taxon>
        <taxon>Hexapoda</taxon>
        <taxon>Insecta</taxon>
        <taxon>Pterygota</taxon>
        <taxon>Neoptera</taxon>
        <taxon>Endopterygota</taxon>
        <taxon>Coleoptera</taxon>
        <taxon>Polyphaga</taxon>
        <taxon>Elateriformia</taxon>
        <taxon>Elateroidea</taxon>
        <taxon>Lampyridae</taxon>
        <taxon>Lampyrinae</taxon>
        <taxon>Photinus</taxon>
    </lineage>
</organism>
<dbReference type="InterPro" id="IPR010562">
    <property type="entry name" value="Haemolymph_juvenile_hormone-bd"/>
</dbReference>
<evidence type="ECO:0000313" key="7">
    <source>
        <dbReference type="Proteomes" id="UP000327044"/>
    </source>
</evidence>
<protein>
    <submittedName>
        <fullName evidence="5">Uncharacterized protein</fullName>
    </submittedName>
</protein>
<feature type="chain" id="PRO_5036147744" evidence="4">
    <location>
        <begin position="18"/>
        <end position="241"/>
    </location>
</feature>
<evidence type="ECO:0000256" key="3">
    <source>
        <dbReference type="ARBA" id="ARBA00060902"/>
    </source>
</evidence>
<dbReference type="OrthoDB" id="8182977at2759"/>
<evidence type="ECO:0000313" key="5">
    <source>
        <dbReference type="EMBL" id="KAB0794185.1"/>
    </source>
</evidence>
<dbReference type="GO" id="GO:0005615">
    <property type="term" value="C:extracellular space"/>
    <property type="evidence" value="ECO:0007669"/>
    <property type="project" value="TreeGrafter"/>
</dbReference>
<keyword evidence="7" id="KW-1185">Reference proteome</keyword>
<evidence type="ECO:0000256" key="2">
    <source>
        <dbReference type="ARBA" id="ARBA00023108"/>
    </source>
</evidence>
<evidence type="ECO:0000313" key="6">
    <source>
        <dbReference type="EMBL" id="KAB0802072.1"/>
    </source>
</evidence>
<dbReference type="InterPro" id="IPR038606">
    <property type="entry name" value="To_sf"/>
</dbReference>
<dbReference type="FunFam" id="3.15.10.30:FF:000001">
    <property type="entry name" value="Takeout-like protein 1"/>
    <property type="match status" value="1"/>
</dbReference>